<gene>
    <name evidence="3" type="ORF">Slati_4481400</name>
</gene>
<name>A0AAW2SSN2_9LAMI</name>
<sequence length="261" mass="29578">MHPITLSLRSKGTGTGGSIVGSSRGGALEDESQGVSFTEAVLADELPKNCHIPAIAEYDGTTDLQEHLSNFEDAALLHRYINGNKCHVFVTTFARAAQQWFNQLPVGAIGSFQEFWSLFLHQFASNRKLRKTKFSRFAIQQKDNEPLKECLQRFNTSGVGVPGQEARLQICRPPSSCCKRHQYEDAQAAKKDSRREKMKEMKEEAPFKKPRTKFRDKKPPLPKSKYSVYPVDGTHYPSFHGDRRKMVVSSTKIMERRAQMP</sequence>
<feature type="region of interest" description="Disordered" evidence="1">
    <location>
        <begin position="1"/>
        <end position="30"/>
    </location>
</feature>
<accession>A0AAW2SSN2</accession>
<feature type="domain" description="Retrotransposon gag" evidence="2">
    <location>
        <begin position="88"/>
        <end position="162"/>
    </location>
</feature>
<comment type="caution">
    <text evidence="3">The sequence shown here is derived from an EMBL/GenBank/DDBJ whole genome shotgun (WGS) entry which is preliminary data.</text>
</comment>
<feature type="region of interest" description="Disordered" evidence="1">
    <location>
        <begin position="186"/>
        <end position="240"/>
    </location>
</feature>
<dbReference type="EMBL" id="JACGWN010000016">
    <property type="protein sequence ID" value="KAL0395152.1"/>
    <property type="molecule type" value="Genomic_DNA"/>
</dbReference>
<dbReference type="PANTHER" id="PTHR33223">
    <property type="entry name" value="CCHC-TYPE DOMAIN-CONTAINING PROTEIN"/>
    <property type="match status" value="1"/>
</dbReference>
<evidence type="ECO:0000259" key="2">
    <source>
        <dbReference type="Pfam" id="PF03732"/>
    </source>
</evidence>
<dbReference type="InterPro" id="IPR005162">
    <property type="entry name" value="Retrotrans_gag_dom"/>
</dbReference>
<proteinExistence type="predicted"/>
<reference evidence="3" key="1">
    <citation type="submission" date="2020-06" db="EMBL/GenBank/DDBJ databases">
        <authorList>
            <person name="Li T."/>
            <person name="Hu X."/>
            <person name="Zhang T."/>
            <person name="Song X."/>
            <person name="Zhang H."/>
            <person name="Dai N."/>
            <person name="Sheng W."/>
            <person name="Hou X."/>
            <person name="Wei L."/>
        </authorList>
    </citation>
    <scope>NUCLEOTIDE SEQUENCE</scope>
    <source>
        <strain evidence="3">KEN1</strain>
        <tissue evidence="3">Leaf</tissue>
    </source>
</reference>
<evidence type="ECO:0000313" key="3">
    <source>
        <dbReference type="EMBL" id="KAL0395152.1"/>
    </source>
</evidence>
<protein>
    <recommendedName>
        <fullName evidence="2">Retrotransposon gag domain-containing protein</fullName>
    </recommendedName>
</protein>
<feature type="compositionally biased region" description="Basic and acidic residues" evidence="1">
    <location>
        <begin position="186"/>
        <end position="207"/>
    </location>
</feature>
<dbReference type="Pfam" id="PF03732">
    <property type="entry name" value="Retrotrans_gag"/>
    <property type="match status" value="1"/>
</dbReference>
<evidence type="ECO:0000256" key="1">
    <source>
        <dbReference type="SAM" id="MobiDB-lite"/>
    </source>
</evidence>
<dbReference type="PANTHER" id="PTHR33223:SF10">
    <property type="entry name" value="AMINOTRANSFERASE-LIKE PLANT MOBILE DOMAIN-CONTAINING PROTEIN"/>
    <property type="match status" value="1"/>
</dbReference>
<dbReference type="AlphaFoldDB" id="A0AAW2SSN2"/>
<reference evidence="3" key="2">
    <citation type="journal article" date="2024" name="Plant">
        <title>Genomic evolution and insights into agronomic trait innovations of Sesamum species.</title>
        <authorList>
            <person name="Miao H."/>
            <person name="Wang L."/>
            <person name="Qu L."/>
            <person name="Liu H."/>
            <person name="Sun Y."/>
            <person name="Le M."/>
            <person name="Wang Q."/>
            <person name="Wei S."/>
            <person name="Zheng Y."/>
            <person name="Lin W."/>
            <person name="Duan Y."/>
            <person name="Cao H."/>
            <person name="Xiong S."/>
            <person name="Wang X."/>
            <person name="Wei L."/>
            <person name="Li C."/>
            <person name="Ma Q."/>
            <person name="Ju M."/>
            <person name="Zhao R."/>
            <person name="Li G."/>
            <person name="Mu C."/>
            <person name="Tian Q."/>
            <person name="Mei H."/>
            <person name="Zhang T."/>
            <person name="Gao T."/>
            <person name="Zhang H."/>
        </authorList>
    </citation>
    <scope>NUCLEOTIDE SEQUENCE</scope>
    <source>
        <strain evidence="3">KEN1</strain>
    </source>
</reference>
<organism evidence="3">
    <name type="scientific">Sesamum latifolium</name>
    <dbReference type="NCBI Taxonomy" id="2727402"/>
    <lineage>
        <taxon>Eukaryota</taxon>
        <taxon>Viridiplantae</taxon>
        <taxon>Streptophyta</taxon>
        <taxon>Embryophyta</taxon>
        <taxon>Tracheophyta</taxon>
        <taxon>Spermatophyta</taxon>
        <taxon>Magnoliopsida</taxon>
        <taxon>eudicotyledons</taxon>
        <taxon>Gunneridae</taxon>
        <taxon>Pentapetalae</taxon>
        <taxon>asterids</taxon>
        <taxon>lamiids</taxon>
        <taxon>Lamiales</taxon>
        <taxon>Pedaliaceae</taxon>
        <taxon>Sesamum</taxon>
    </lineage>
</organism>